<evidence type="ECO:0000256" key="5">
    <source>
        <dbReference type="ARBA" id="ARBA00023186"/>
    </source>
</evidence>
<keyword evidence="8" id="KW-1185">Reference proteome</keyword>
<keyword evidence="7" id="KW-0969">Cilium</keyword>
<keyword evidence="3 6" id="KW-0963">Cytoplasm</keyword>
<dbReference type="AlphaFoldDB" id="A0A4R8M8M5"/>
<dbReference type="InterPro" id="IPR003713">
    <property type="entry name" value="FliS"/>
</dbReference>
<evidence type="ECO:0000256" key="4">
    <source>
        <dbReference type="ARBA" id="ARBA00022795"/>
    </source>
</evidence>
<reference evidence="7 8" key="1">
    <citation type="submission" date="2019-03" db="EMBL/GenBank/DDBJ databases">
        <title>Genomic Encyclopedia of Type Strains, Phase IV (KMG-IV): sequencing the most valuable type-strain genomes for metagenomic binning, comparative biology and taxonomic classification.</title>
        <authorList>
            <person name="Goeker M."/>
        </authorList>
    </citation>
    <scope>NUCLEOTIDE SEQUENCE [LARGE SCALE GENOMIC DNA]</scope>
    <source>
        <strain evidence="7 8">DSM 25964</strain>
    </source>
</reference>
<proteinExistence type="inferred from homology"/>
<comment type="subcellular location">
    <subcellularLocation>
        <location evidence="1 6">Cytoplasm</location>
        <location evidence="1 6">Cytosol</location>
    </subcellularLocation>
</comment>
<keyword evidence="7" id="KW-0966">Cell projection</keyword>
<dbReference type="OrthoDB" id="1524959at2"/>
<dbReference type="EMBL" id="SORI01000010">
    <property type="protein sequence ID" value="TDY59956.1"/>
    <property type="molecule type" value="Genomic_DNA"/>
</dbReference>
<comment type="similarity">
    <text evidence="2 6">Belongs to the FliS family.</text>
</comment>
<evidence type="ECO:0000256" key="2">
    <source>
        <dbReference type="ARBA" id="ARBA00008787"/>
    </source>
</evidence>
<evidence type="ECO:0000256" key="3">
    <source>
        <dbReference type="ARBA" id="ARBA00022490"/>
    </source>
</evidence>
<protein>
    <recommendedName>
        <fullName evidence="6">Flagellar secretion chaperone FliS</fullName>
    </recommendedName>
</protein>
<keyword evidence="4 6" id="KW-1005">Bacterial flagellum biogenesis</keyword>
<evidence type="ECO:0000256" key="6">
    <source>
        <dbReference type="PIRNR" id="PIRNR039090"/>
    </source>
</evidence>
<dbReference type="GO" id="GO:0044780">
    <property type="term" value="P:bacterial-type flagellum assembly"/>
    <property type="evidence" value="ECO:0007669"/>
    <property type="project" value="InterPro"/>
</dbReference>
<dbReference type="GO" id="GO:0071973">
    <property type="term" value="P:bacterial-type flagellum-dependent cell motility"/>
    <property type="evidence" value="ECO:0007669"/>
    <property type="project" value="TreeGrafter"/>
</dbReference>
<dbReference type="CDD" id="cd16098">
    <property type="entry name" value="FliS"/>
    <property type="match status" value="1"/>
</dbReference>
<evidence type="ECO:0000313" key="8">
    <source>
        <dbReference type="Proteomes" id="UP000295066"/>
    </source>
</evidence>
<comment type="caution">
    <text evidence="7">The sequence shown here is derived from an EMBL/GenBank/DDBJ whole genome shotgun (WGS) entry which is preliminary data.</text>
</comment>
<dbReference type="RefSeq" id="WP_133957798.1">
    <property type="nucleotide sequence ID" value="NZ_SORI01000010.1"/>
</dbReference>
<gene>
    <name evidence="7" type="ORF">C8D99_11090</name>
</gene>
<dbReference type="GO" id="GO:0005829">
    <property type="term" value="C:cytosol"/>
    <property type="evidence" value="ECO:0007669"/>
    <property type="project" value="UniProtKB-SubCell"/>
</dbReference>
<dbReference type="Pfam" id="PF02561">
    <property type="entry name" value="FliS"/>
    <property type="match status" value="1"/>
</dbReference>
<accession>A0A4R8M8M5</accession>
<evidence type="ECO:0000256" key="1">
    <source>
        <dbReference type="ARBA" id="ARBA00004514"/>
    </source>
</evidence>
<dbReference type="Proteomes" id="UP000295066">
    <property type="component" value="Unassembled WGS sequence"/>
</dbReference>
<name>A0A4R8M8M5_9BACT</name>
<dbReference type="PANTHER" id="PTHR34773">
    <property type="entry name" value="FLAGELLAR SECRETION CHAPERONE FLIS"/>
    <property type="match status" value="1"/>
</dbReference>
<evidence type="ECO:0000313" key="7">
    <source>
        <dbReference type="EMBL" id="TDY59956.1"/>
    </source>
</evidence>
<dbReference type="NCBIfam" id="TIGR00208">
    <property type="entry name" value="fliS"/>
    <property type="match status" value="1"/>
</dbReference>
<dbReference type="Gene3D" id="1.20.120.340">
    <property type="entry name" value="Flagellar protein FliS"/>
    <property type="match status" value="1"/>
</dbReference>
<keyword evidence="5" id="KW-0143">Chaperone</keyword>
<keyword evidence="7" id="KW-0282">Flagellum</keyword>
<organism evidence="7 8">
    <name type="scientific">Aminivibrio pyruvatiphilus</name>
    <dbReference type="NCBI Taxonomy" id="1005740"/>
    <lineage>
        <taxon>Bacteria</taxon>
        <taxon>Thermotogati</taxon>
        <taxon>Synergistota</taxon>
        <taxon>Synergistia</taxon>
        <taxon>Synergistales</taxon>
        <taxon>Aminobacteriaceae</taxon>
        <taxon>Aminivibrio</taxon>
    </lineage>
</organism>
<dbReference type="PANTHER" id="PTHR34773:SF1">
    <property type="entry name" value="FLAGELLAR SECRETION CHAPERONE FLIS"/>
    <property type="match status" value="1"/>
</dbReference>
<sequence length="160" mass="17161">MDSRNAQNAQAVYLATRVNTASKEQLLLITYEIGIKACRTAETALASGGAEEANRNIQKAQDVLRELMVTLNVEAGGEVAEGLMKLYDFMYLLLVEANVHKEPGKVSVVRGMLEELKGTWEEAIIKLAAEQQEHPLPGALSGGVSKERQAVPAGGLNIAG</sequence>
<dbReference type="PIRSF" id="PIRSF039090">
    <property type="entry name" value="Flis"/>
    <property type="match status" value="1"/>
</dbReference>
<dbReference type="InterPro" id="IPR036584">
    <property type="entry name" value="FliS_sf"/>
</dbReference>
<dbReference type="SUPFAM" id="SSF101116">
    <property type="entry name" value="Flagellar export chaperone FliS"/>
    <property type="match status" value="1"/>
</dbReference>